<feature type="transmembrane region" description="Helical" evidence="8">
    <location>
        <begin position="212"/>
        <end position="231"/>
    </location>
</feature>
<evidence type="ECO:0000256" key="8">
    <source>
        <dbReference type="SAM" id="Phobius"/>
    </source>
</evidence>
<dbReference type="OrthoDB" id="279428at2"/>
<dbReference type="EMBL" id="CP029829">
    <property type="protein sequence ID" value="AWU92983.1"/>
    <property type="molecule type" value="Genomic_DNA"/>
</dbReference>
<feature type="transmembrane region" description="Helical" evidence="8">
    <location>
        <begin position="132"/>
        <end position="151"/>
    </location>
</feature>
<dbReference type="PANTHER" id="PTHR10464">
    <property type="entry name" value="UREA TRANSPORTER"/>
    <property type="match status" value="1"/>
</dbReference>
<keyword evidence="6 8" id="KW-0472">Membrane</keyword>
<name>A0A2U9S236_9PROT</name>
<dbReference type="PIRSF" id="PIRSF016502">
    <property type="entry name" value="Urea_transporter"/>
    <property type="match status" value="1"/>
</dbReference>
<evidence type="ECO:0000256" key="5">
    <source>
        <dbReference type="ARBA" id="ARBA00022989"/>
    </source>
</evidence>
<organism evidence="9 10">
    <name type="scientific">Azospirillum ramasamyi</name>
    <dbReference type="NCBI Taxonomy" id="682998"/>
    <lineage>
        <taxon>Bacteria</taxon>
        <taxon>Pseudomonadati</taxon>
        <taxon>Pseudomonadota</taxon>
        <taxon>Alphaproteobacteria</taxon>
        <taxon>Rhodospirillales</taxon>
        <taxon>Azospirillaceae</taxon>
        <taxon>Azospirillum</taxon>
    </lineage>
</organism>
<keyword evidence="10" id="KW-1185">Reference proteome</keyword>
<evidence type="ECO:0000313" key="10">
    <source>
        <dbReference type="Proteomes" id="UP000249605"/>
    </source>
</evidence>
<dbReference type="RefSeq" id="WP_111065554.1">
    <property type="nucleotide sequence ID" value="NZ_CP029829.1"/>
</dbReference>
<dbReference type="Proteomes" id="UP000249605">
    <property type="component" value="Chromosome"/>
</dbReference>
<feature type="transmembrane region" description="Helical" evidence="8">
    <location>
        <begin position="45"/>
        <end position="62"/>
    </location>
</feature>
<keyword evidence="3" id="KW-1003">Cell membrane</keyword>
<evidence type="ECO:0000256" key="2">
    <source>
        <dbReference type="ARBA" id="ARBA00005914"/>
    </source>
</evidence>
<evidence type="ECO:0000256" key="4">
    <source>
        <dbReference type="ARBA" id="ARBA00022692"/>
    </source>
</evidence>
<feature type="transmembrane region" description="Helical" evidence="8">
    <location>
        <begin position="262"/>
        <end position="283"/>
    </location>
</feature>
<evidence type="ECO:0000256" key="3">
    <source>
        <dbReference type="ARBA" id="ARBA00022475"/>
    </source>
</evidence>
<dbReference type="InterPro" id="IPR029020">
    <property type="entry name" value="Ammonium/urea_transptr"/>
</dbReference>
<gene>
    <name evidence="9" type="primary">yut</name>
    <name evidence="9" type="ORF">DM194_01155</name>
</gene>
<dbReference type="Pfam" id="PF03253">
    <property type="entry name" value="UT"/>
    <property type="match status" value="1"/>
</dbReference>
<feature type="transmembrane region" description="Helical" evidence="8">
    <location>
        <begin position="98"/>
        <end position="120"/>
    </location>
</feature>
<evidence type="ECO:0000256" key="1">
    <source>
        <dbReference type="ARBA" id="ARBA00004651"/>
    </source>
</evidence>
<dbReference type="InterPro" id="IPR017807">
    <property type="entry name" value="Urea_transporter_bac"/>
</dbReference>
<dbReference type="GO" id="GO:0015204">
    <property type="term" value="F:urea transmembrane transporter activity"/>
    <property type="evidence" value="ECO:0007669"/>
    <property type="project" value="InterPro"/>
</dbReference>
<accession>A0A2U9S236</accession>
<proteinExistence type="inferred from homology"/>
<reference evidence="9 10" key="1">
    <citation type="journal article" date="2019" name="Int. J. Syst. Evol. Microbiol.">
        <title>Azospirillum ramasamyi sp. nov., a novel diazotrophic bacterium isolated from fermented bovine products.</title>
        <authorList>
            <person name="Anandham R."/>
            <person name="Heo J."/>
            <person name="Krishnamoorthy R."/>
            <person name="SenthilKumar M."/>
            <person name="Gopal N.O."/>
            <person name="Kim S.J."/>
            <person name="Kwon S.W."/>
        </authorList>
    </citation>
    <scope>NUCLEOTIDE SEQUENCE [LARGE SCALE GENOMIC DNA]</scope>
    <source>
        <strain evidence="9 10">M2T2B2</strain>
    </source>
</reference>
<protein>
    <submittedName>
        <fullName evidence="9">Urea transporter</fullName>
    </submittedName>
</protein>
<sequence>MAEENSNFAFQALRGASQVFFMENALTGVLFFVAMAYASYDSGNWATTIGAAIGVVVATLTARVMGCDPKSVTSGLYGFNGALVGAALPTFIAASPQLWVLVFFGSAASTVITAAFSATLTDKWDIPGSTGPFVLTGWLLVACAYSFGGLKVTGSPPQLPTDYLQGAAAIPAPMELVQIFFRNIGQVYLLGSWISGLIILIGIFIASVPAGIAAMAGSVIALIVSIGMGANPASVSQGLYGFSPVLTAMAIGVIFLTPSAKVVVYALLATILTVFVDGAFDVLMAPDGIPSFTAPYVLTMYMFTAPRKNLVPHPHKPVTGDVLWIGNTNPGEPGHIKPPHPVANP</sequence>
<keyword evidence="5 8" id="KW-1133">Transmembrane helix</keyword>
<dbReference type="InterPro" id="IPR004937">
    <property type="entry name" value="Urea_transporter"/>
</dbReference>
<dbReference type="AlphaFoldDB" id="A0A2U9S236"/>
<dbReference type="PANTHER" id="PTHR10464:SF4">
    <property type="entry name" value="UREA TRANSPORTER"/>
    <property type="match status" value="1"/>
</dbReference>
<evidence type="ECO:0000256" key="7">
    <source>
        <dbReference type="PIRSR" id="PIRSR016502-1"/>
    </source>
</evidence>
<evidence type="ECO:0000313" key="9">
    <source>
        <dbReference type="EMBL" id="AWU92983.1"/>
    </source>
</evidence>
<feature type="site" description="Important for channel permeability" evidence="7">
    <location>
        <position position="293"/>
    </location>
</feature>
<feature type="transmembrane region" description="Helical" evidence="8">
    <location>
        <begin position="20"/>
        <end position="39"/>
    </location>
</feature>
<dbReference type="NCBIfam" id="TIGR03441">
    <property type="entry name" value="urea_trans_yut"/>
    <property type="match status" value="1"/>
</dbReference>
<dbReference type="GO" id="GO:0005886">
    <property type="term" value="C:plasma membrane"/>
    <property type="evidence" value="ECO:0007669"/>
    <property type="project" value="UniProtKB-SubCell"/>
</dbReference>
<feature type="transmembrane region" description="Helical" evidence="8">
    <location>
        <begin position="238"/>
        <end position="256"/>
    </location>
</feature>
<dbReference type="KEGG" id="azm:DM194_01155"/>
<dbReference type="Gene3D" id="1.10.3430.10">
    <property type="entry name" value="Ammonium transporter AmtB like domains"/>
    <property type="match status" value="1"/>
</dbReference>
<feature type="transmembrane region" description="Helical" evidence="8">
    <location>
        <begin position="188"/>
        <end position="206"/>
    </location>
</feature>
<keyword evidence="4 8" id="KW-0812">Transmembrane</keyword>
<comment type="similarity">
    <text evidence="2">Belongs to the urea transporter family.</text>
</comment>
<feature type="transmembrane region" description="Helical" evidence="8">
    <location>
        <begin position="74"/>
        <end position="92"/>
    </location>
</feature>
<comment type="subcellular location">
    <subcellularLocation>
        <location evidence="1">Cell membrane</location>
        <topology evidence="1">Multi-pass membrane protein</topology>
    </subcellularLocation>
</comment>
<evidence type="ECO:0000256" key="6">
    <source>
        <dbReference type="ARBA" id="ARBA00023136"/>
    </source>
</evidence>